<protein>
    <submittedName>
        <fullName evidence="1">Uncharacterized protein</fullName>
    </submittedName>
</protein>
<reference evidence="1 2" key="1">
    <citation type="submission" date="2019-09" db="EMBL/GenBank/DDBJ databases">
        <authorList>
            <person name="Chandra G."/>
            <person name="Truman W A."/>
        </authorList>
    </citation>
    <scope>NUCLEOTIDE SEQUENCE [LARGE SCALE GENOMIC DNA]</scope>
    <source>
        <strain evidence="1">PS896</strain>
    </source>
</reference>
<gene>
    <name evidence="1" type="ORF">PS896_05615</name>
</gene>
<evidence type="ECO:0000313" key="2">
    <source>
        <dbReference type="Proteomes" id="UP000377224"/>
    </source>
</evidence>
<dbReference type="Proteomes" id="UP000377224">
    <property type="component" value="Unassembled WGS sequence"/>
</dbReference>
<evidence type="ECO:0000313" key="1">
    <source>
        <dbReference type="EMBL" id="VVP54835.1"/>
    </source>
</evidence>
<proteinExistence type="predicted"/>
<sequence>MLDAIDQAVDRAFAGGAEGQHAGFVQEFFELQVGAGADEFEVETERFIEGFATGEAEDLQIGVGAFEREGNVCCVGVQHALNSVR</sequence>
<dbReference type="EMBL" id="CABVIN010000012">
    <property type="protein sequence ID" value="VVP54835.1"/>
    <property type="molecule type" value="Genomic_DNA"/>
</dbReference>
<accession>A0A5E7PYU7</accession>
<dbReference type="AlphaFoldDB" id="A0A5E7PYU7"/>
<name>A0A5E7PYU7_PSEFL</name>
<organism evidence="1 2">
    <name type="scientific">Pseudomonas fluorescens</name>
    <dbReference type="NCBI Taxonomy" id="294"/>
    <lineage>
        <taxon>Bacteria</taxon>
        <taxon>Pseudomonadati</taxon>
        <taxon>Pseudomonadota</taxon>
        <taxon>Gammaproteobacteria</taxon>
        <taxon>Pseudomonadales</taxon>
        <taxon>Pseudomonadaceae</taxon>
        <taxon>Pseudomonas</taxon>
    </lineage>
</organism>